<dbReference type="EMBL" id="ABCK01000034">
    <property type="protein sequence ID" value="EDM25226.1"/>
    <property type="molecule type" value="Genomic_DNA"/>
</dbReference>
<protein>
    <submittedName>
        <fullName evidence="2">Uncharacterized protein</fullName>
    </submittedName>
</protein>
<dbReference type="RefSeq" id="WP_007281000.1">
    <property type="nucleotide sequence ID" value="NZ_ABCK01000034.1"/>
</dbReference>
<evidence type="ECO:0000313" key="2">
    <source>
        <dbReference type="EMBL" id="EDM25226.1"/>
    </source>
</evidence>
<keyword evidence="1" id="KW-1133">Transmembrane helix</keyword>
<organism evidence="2 3">
    <name type="scientific">Lentisphaera araneosa HTCC2155</name>
    <dbReference type="NCBI Taxonomy" id="313628"/>
    <lineage>
        <taxon>Bacteria</taxon>
        <taxon>Pseudomonadati</taxon>
        <taxon>Lentisphaerota</taxon>
        <taxon>Lentisphaeria</taxon>
        <taxon>Lentisphaerales</taxon>
        <taxon>Lentisphaeraceae</taxon>
        <taxon>Lentisphaera</taxon>
    </lineage>
</organism>
<dbReference type="Proteomes" id="UP000004947">
    <property type="component" value="Unassembled WGS sequence"/>
</dbReference>
<accession>A6DT51</accession>
<keyword evidence="1" id="KW-0812">Transmembrane</keyword>
<keyword evidence="1" id="KW-0472">Membrane</keyword>
<gene>
    <name evidence="2" type="ORF">LNTAR_03319</name>
</gene>
<proteinExistence type="predicted"/>
<dbReference type="AlphaFoldDB" id="A6DT51"/>
<keyword evidence="3" id="KW-1185">Reference proteome</keyword>
<sequence>MKKLGLITLITLCVALVTTSLFYWIKWQSKLQVRVISTEINQSTYKIGEAIHFQSSLNIPFQCSYELEAYELEDGLKEHHSGSYFTRKNLNSVILHESLFATKAGEYKNNQRTVHINSSKGLQTVQITYPTLNVQQREFAPERNVQSFGDITLSSPKSHISSSTALAIILSSSLILTLIILKKLPSKEPSITEKFITKMQQILDYKECATPAPLMTIQDETRFLLSKLYHENFLHANIEDSPWDELSENDSSLFRPYLERIFKARFHQQTIPKDEFQNMVKELIIWAQNLKIKDSK</sequence>
<dbReference type="STRING" id="313628.LNTAR_03319"/>
<feature type="transmembrane region" description="Helical" evidence="1">
    <location>
        <begin position="160"/>
        <end position="181"/>
    </location>
</feature>
<name>A6DT51_9BACT</name>
<reference evidence="2 3" key="1">
    <citation type="journal article" date="2010" name="J. Bacteriol.">
        <title>Genome sequence of Lentisphaera araneosa HTCC2155T, the type species of the order Lentisphaerales in the phylum Lentisphaerae.</title>
        <authorList>
            <person name="Thrash J.C."/>
            <person name="Cho J.C."/>
            <person name="Vergin K.L."/>
            <person name="Morris R.M."/>
            <person name="Giovannoni S.J."/>
        </authorList>
    </citation>
    <scope>NUCLEOTIDE SEQUENCE [LARGE SCALE GENOMIC DNA]</scope>
    <source>
        <strain evidence="2 3">HTCC2155</strain>
    </source>
</reference>
<comment type="caution">
    <text evidence="2">The sequence shown here is derived from an EMBL/GenBank/DDBJ whole genome shotgun (WGS) entry which is preliminary data.</text>
</comment>
<evidence type="ECO:0000313" key="3">
    <source>
        <dbReference type="Proteomes" id="UP000004947"/>
    </source>
</evidence>
<evidence type="ECO:0000256" key="1">
    <source>
        <dbReference type="SAM" id="Phobius"/>
    </source>
</evidence>